<evidence type="ECO:0000259" key="3">
    <source>
        <dbReference type="PROSITE" id="PS50006"/>
    </source>
</evidence>
<organism evidence="4 5">
    <name type="scientific">Cryobacterium shii</name>
    <dbReference type="NCBI Taxonomy" id="1259235"/>
    <lineage>
        <taxon>Bacteria</taxon>
        <taxon>Bacillati</taxon>
        <taxon>Actinomycetota</taxon>
        <taxon>Actinomycetes</taxon>
        <taxon>Micrococcales</taxon>
        <taxon>Microbacteriaceae</taxon>
        <taxon>Cryobacterium</taxon>
    </lineage>
</organism>
<name>A0AAQ2HE93_9MICO</name>
<sequence length="436" mass="44742">MLSYQHDESGDWLAATQAGRLVVVRTEDSERTVDRLWSGLDGGVQGVLDALTSEGVFTAPPFVLLTWEGDLGDGATVHAIVRGDVALRLSTGAGEVLLSGAGVATWREQSVASVTAFLLECGPATDEFNGRLERAALPLSCGMVRSRWIVLNPRGAASRPGAPVVAVVPVAPVAPIAPTAPVVPVAPVAPVVPVVPVAATVAAPPVSVPQISVPPVSVPQISVPQISVPQISDPQIIVPPVSAPVIPVPDEAISDETVVNLRRSVGRPPGGAPESSVDTDHHDGLTVMSGDLHKLRSASGVARPEPGPPAPVLSAPVVPAPALPALFLLLPGGGREPLGPQPVLIGRAPSVSQVPGGRLPRLVSLGGRDQDISRNHVRVTVEGDTVVVTDLQSRNGTVIVLPGRPPQKLRRGESASVLVGTVIDLGSGLTLTVSEE</sequence>
<dbReference type="Proteomes" id="UP000297403">
    <property type="component" value="Unassembled WGS sequence"/>
</dbReference>
<gene>
    <name evidence="4" type="ORF">E3O49_16195</name>
</gene>
<evidence type="ECO:0000256" key="1">
    <source>
        <dbReference type="ARBA" id="ARBA00022553"/>
    </source>
</evidence>
<reference evidence="4 5" key="1">
    <citation type="submission" date="2019-03" db="EMBL/GenBank/DDBJ databases">
        <title>Genomics of glacier-inhabiting Cryobacterium strains.</title>
        <authorList>
            <person name="Liu Q."/>
            <person name="Xin Y.-H."/>
        </authorList>
    </citation>
    <scope>NUCLEOTIDE SEQUENCE [LARGE SCALE GENOMIC DNA]</scope>
    <source>
        <strain evidence="5">TMT1-22</strain>
    </source>
</reference>
<keyword evidence="1" id="KW-0597">Phosphoprotein</keyword>
<evidence type="ECO:0000256" key="2">
    <source>
        <dbReference type="SAM" id="MobiDB-lite"/>
    </source>
</evidence>
<dbReference type="AlphaFoldDB" id="A0AAQ2HE93"/>
<protein>
    <submittedName>
        <fullName evidence="4">FHA domain-containing protein</fullName>
    </submittedName>
</protein>
<proteinExistence type="predicted"/>
<dbReference type="PROSITE" id="PS50006">
    <property type="entry name" value="FHA_DOMAIN"/>
    <property type="match status" value="1"/>
</dbReference>
<accession>A0AAQ2HE93</accession>
<dbReference type="InterPro" id="IPR000253">
    <property type="entry name" value="FHA_dom"/>
</dbReference>
<dbReference type="SUPFAM" id="SSF49879">
    <property type="entry name" value="SMAD/FHA domain"/>
    <property type="match status" value="1"/>
</dbReference>
<evidence type="ECO:0000313" key="4">
    <source>
        <dbReference type="EMBL" id="TFC40969.1"/>
    </source>
</evidence>
<dbReference type="EMBL" id="SOFY01000089">
    <property type="protein sequence ID" value="TFC40969.1"/>
    <property type="molecule type" value="Genomic_DNA"/>
</dbReference>
<comment type="caution">
    <text evidence="4">The sequence shown here is derived from an EMBL/GenBank/DDBJ whole genome shotgun (WGS) entry which is preliminary data.</text>
</comment>
<dbReference type="Gene3D" id="2.60.200.20">
    <property type="match status" value="1"/>
</dbReference>
<feature type="domain" description="FHA" evidence="3">
    <location>
        <begin position="343"/>
        <end position="399"/>
    </location>
</feature>
<evidence type="ECO:0000313" key="5">
    <source>
        <dbReference type="Proteomes" id="UP000297403"/>
    </source>
</evidence>
<feature type="region of interest" description="Disordered" evidence="2">
    <location>
        <begin position="264"/>
        <end position="283"/>
    </location>
</feature>
<dbReference type="Pfam" id="PF00498">
    <property type="entry name" value="FHA"/>
    <property type="match status" value="1"/>
</dbReference>
<keyword evidence="5" id="KW-1185">Reference proteome</keyword>
<dbReference type="InterPro" id="IPR008984">
    <property type="entry name" value="SMAD_FHA_dom_sf"/>
</dbReference>